<evidence type="ECO:0000313" key="2">
    <source>
        <dbReference type="Proteomes" id="UP000538196"/>
    </source>
</evidence>
<proteinExistence type="predicted"/>
<dbReference type="EMBL" id="JACHVP010000005">
    <property type="protein sequence ID" value="MBB2968952.1"/>
    <property type="molecule type" value="Genomic_DNA"/>
</dbReference>
<comment type="caution">
    <text evidence="1">The sequence shown here is derived from an EMBL/GenBank/DDBJ whole genome shotgun (WGS) entry which is preliminary data.</text>
</comment>
<dbReference type="Proteomes" id="UP000538196">
    <property type="component" value="Unassembled WGS sequence"/>
</dbReference>
<accession>A0A7W4UZD5</accession>
<keyword evidence="2" id="KW-1185">Reference proteome</keyword>
<sequence length="78" mass="8703">MRAHGVHVLWQYVGEMQISYGVYASLDEASTAWERIRDDGFYIGGTGVISEFLSADFSPGTWSIESYTPGHVPQETML</sequence>
<evidence type="ECO:0000313" key="1">
    <source>
        <dbReference type="EMBL" id="MBB2968952.1"/>
    </source>
</evidence>
<name>A0A7W4UZD5_LEIAQ</name>
<reference evidence="1 2" key="1">
    <citation type="submission" date="2020-08" db="EMBL/GenBank/DDBJ databases">
        <title>Sequencing the genomes of 1000 actinobacteria strains.</title>
        <authorList>
            <person name="Klenk H.-P."/>
        </authorList>
    </citation>
    <scope>NUCLEOTIDE SEQUENCE [LARGE SCALE GENOMIC DNA]</scope>
    <source>
        <strain evidence="1 2">DSM 20146</strain>
    </source>
</reference>
<protein>
    <submittedName>
        <fullName evidence="1">Uncharacterized protein</fullName>
    </submittedName>
</protein>
<gene>
    <name evidence="1" type="ORF">FHX33_003734</name>
</gene>
<dbReference type="RefSeq" id="WP_021762904.1">
    <property type="nucleotide sequence ID" value="NZ_JACHVP010000005.1"/>
</dbReference>
<organism evidence="1 2">
    <name type="scientific">Leifsonia aquatica</name>
    <name type="common">Corynebacterium aquaticum</name>
    <dbReference type="NCBI Taxonomy" id="144185"/>
    <lineage>
        <taxon>Bacteria</taxon>
        <taxon>Bacillati</taxon>
        <taxon>Actinomycetota</taxon>
        <taxon>Actinomycetes</taxon>
        <taxon>Micrococcales</taxon>
        <taxon>Microbacteriaceae</taxon>
        <taxon>Leifsonia</taxon>
    </lineage>
</organism>
<dbReference type="AlphaFoldDB" id="A0A7W4UZD5"/>